<feature type="region of interest" description="Disordered" evidence="1">
    <location>
        <begin position="334"/>
        <end position="372"/>
    </location>
</feature>
<gene>
    <name evidence="3" type="ORF">POL67_35610</name>
</gene>
<evidence type="ECO:0000313" key="4">
    <source>
        <dbReference type="Proteomes" id="UP001221411"/>
    </source>
</evidence>
<keyword evidence="4" id="KW-1185">Reference proteome</keyword>
<comment type="caution">
    <text evidence="3">The sequence shown here is derived from an EMBL/GenBank/DDBJ whole genome shotgun (WGS) entry which is preliminary data.</text>
</comment>
<name>A0ABT5F0V4_9BACT</name>
<sequence>MEVVALGPFYVASLPWQRQSREWVLTVVCKATFDLAPGELRLSSGQEPINDADNHWDDDPRRSVYSPSDLVPFRKGADVTLVGHAFAAHHQPCRSLLARMVVGSLDKAIEVHADRTWSGEAQITDGPAFTHMPLRYERAQGGTGTMNPVGIPVAPGPLPNLHPARRQHTLKDDGSPVGFGPIAAGWPQRETRLRRHRGSFSHAEWHTRPLPDDIEIEYFNAAPADQRLPEITPDLEIVLEHLHPDHPRLTTRLPGLRPQAFVERPRSGAQELNLVGDTLWIDTDRALCTVTWRGQMPLLSRDERGRVLVAMGAARQKLGWDDVQMLVRALAPQKSSTPAPAAQPAAPAPAPAPTAPASAAKAAPPAPPKPVRPAEQHIFEEESVETEIISTEELARAEGVNLPAWLARGRARGGASTPPPAAASTSAPAPVPTSAAAPVPPPVSATNPVTAPRVPPQPSRTPLPFPASQPPAAAQVVPPMPPVPAIPAAPAVPSTAAIPVAPPMGPPAAVAAAAPPFTPPQATPVPPAEVPRREPLDVAAAPASPRETSPWAAGASANVIGAPTHTPVAAPVTTTPAAQDDMRPRVPPARPSRRLGPEVVDLLWFDPQGVARIRAAFPTIVDELEFEPLDPKHDLPTDDPNASRDRHDTFGVLTRATPTDGRGIQRAMLESISETGRFTPPVVMLTGELRFPFDEVEHLQAAVAAITPLVTEDNKKLKDALEAANEVLKTPLLQAPSNVEAVTSELRDALRQSKRSVTVTQLDAHIERVLLDQRKYQKRTVFGDEQIRALCVPAGENTPVPVYLPQILAMKLPLMLKMKARLLAEAHAQQDQYESHPNALRVLALGRVVSIDGWR</sequence>
<accession>A0ABT5F0V4</accession>
<feature type="region of interest" description="Disordered" evidence="1">
    <location>
        <begin position="562"/>
        <end position="593"/>
    </location>
</feature>
<evidence type="ECO:0000259" key="2">
    <source>
        <dbReference type="Pfam" id="PF09937"/>
    </source>
</evidence>
<organism evidence="3 4">
    <name type="scientific">Polyangium mundeleinium</name>
    <dbReference type="NCBI Taxonomy" id="2995306"/>
    <lineage>
        <taxon>Bacteria</taxon>
        <taxon>Pseudomonadati</taxon>
        <taxon>Myxococcota</taxon>
        <taxon>Polyangia</taxon>
        <taxon>Polyangiales</taxon>
        <taxon>Polyangiaceae</taxon>
        <taxon>Polyangium</taxon>
    </lineage>
</organism>
<dbReference type="Pfam" id="PF09937">
    <property type="entry name" value="DUF2169"/>
    <property type="match status" value="1"/>
</dbReference>
<feature type="compositionally biased region" description="Low complexity" evidence="1">
    <location>
        <begin position="334"/>
        <end position="345"/>
    </location>
</feature>
<feature type="domain" description="DUF2169" evidence="2">
    <location>
        <begin position="24"/>
        <end position="293"/>
    </location>
</feature>
<reference evidence="3 4" key="1">
    <citation type="submission" date="2022-11" db="EMBL/GenBank/DDBJ databases">
        <title>Minimal conservation of predation-associated metabolite biosynthetic gene clusters underscores biosynthetic potential of Myxococcota including descriptions for ten novel species: Archangium lansinium sp. nov., Myxococcus landrumus sp. nov., Nannocystis bai.</title>
        <authorList>
            <person name="Ahearne A."/>
            <person name="Stevens C."/>
            <person name="Dowd S."/>
        </authorList>
    </citation>
    <scope>NUCLEOTIDE SEQUENCE [LARGE SCALE GENOMIC DNA]</scope>
    <source>
        <strain evidence="3 4">RJM3</strain>
    </source>
</reference>
<evidence type="ECO:0000313" key="3">
    <source>
        <dbReference type="EMBL" id="MDC0746710.1"/>
    </source>
</evidence>
<feature type="compositionally biased region" description="Pro residues" evidence="1">
    <location>
        <begin position="453"/>
        <end position="469"/>
    </location>
</feature>
<dbReference type="Proteomes" id="UP001221411">
    <property type="component" value="Unassembled WGS sequence"/>
</dbReference>
<feature type="compositionally biased region" description="Low complexity" evidence="1">
    <location>
        <begin position="422"/>
        <end position="437"/>
    </location>
</feature>
<dbReference type="EMBL" id="JAQNDO010000001">
    <property type="protein sequence ID" value="MDC0746710.1"/>
    <property type="molecule type" value="Genomic_DNA"/>
</dbReference>
<protein>
    <submittedName>
        <fullName evidence="3">DUF2169 domain-containing protein</fullName>
    </submittedName>
</protein>
<dbReference type="InterPro" id="IPR018683">
    <property type="entry name" value="DUF2169"/>
</dbReference>
<feature type="compositionally biased region" description="Low complexity" evidence="1">
    <location>
        <begin position="562"/>
        <end position="578"/>
    </location>
</feature>
<proteinExistence type="predicted"/>
<evidence type="ECO:0000256" key="1">
    <source>
        <dbReference type="SAM" id="MobiDB-lite"/>
    </source>
</evidence>
<dbReference type="RefSeq" id="WP_271925085.1">
    <property type="nucleotide sequence ID" value="NZ_JAQNDO010000001.1"/>
</dbReference>
<feature type="region of interest" description="Disordered" evidence="1">
    <location>
        <begin position="410"/>
        <end position="472"/>
    </location>
</feature>